<dbReference type="GO" id="GO:0008168">
    <property type="term" value="F:methyltransferase activity"/>
    <property type="evidence" value="ECO:0007669"/>
    <property type="project" value="UniProtKB-KW"/>
</dbReference>
<dbReference type="OrthoDB" id="9764961at2"/>
<evidence type="ECO:0000313" key="2">
    <source>
        <dbReference type="EMBL" id="SMC78454.1"/>
    </source>
</evidence>
<dbReference type="RefSeq" id="WP_159448104.1">
    <property type="nucleotide sequence ID" value="NZ_FWXW01000007.1"/>
</dbReference>
<dbReference type="CDD" id="cd02440">
    <property type="entry name" value="AdoMet_MTases"/>
    <property type="match status" value="1"/>
</dbReference>
<feature type="domain" description="Methyltransferase" evidence="1">
    <location>
        <begin position="30"/>
        <end position="136"/>
    </location>
</feature>
<sequence>MNERHMRFDAPGRVKELDPEATLKRIGLRDGGVFCDIGAGSGVFTVPAARITKNKVYALELNDAMLSVIREKAEGGLLSNIEAKKVTSEDFFMEDHSVDIALMATVLHEITDKAGFLGNVKKMLKADGRAAVIEFHKRATPMGPPVTHRIDQADVTGWMRDAGLPLLEQFDLGENFYCLVFGQGGQNVSP</sequence>
<protein>
    <submittedName>
        <fullName evidence="2">Methyltransferase domain-containing protein</fullName>
    </submittedName>
</protein>
<dbReference type="EMBL" id="FWXW01000007">
    <property type="protein sequence ID" value="SMC78454.1"/>
    <property type="molecule type" value="Genomic_DNA"/>
</dbReference>
<evidence type="ECO:0000313" key="3">
    <source>
        <dbReference type="Proteomes" id="UP000192790"/>
    </source>
</evidence>
<keyword evidence="2" id="KW-0489">Methyltransferase</keyword>
<name>A0A1W2C0C3_9FIRM</name>
<organism evidence="2 3">
    <name type="scientific">Papillibacter cinnamivorans DSM 12816</name>
    <dbReference type="NCBI Taxonomy" id="1122930"/>
    <lineage>
        <taxon>Bacteria</taxon>
        <taxon>Bacillati</taxon>
        <taxon>Bacillota</taxon>
        <taxon>Clostridia</taxon>
        <taxon>Eubacteriales</taxon>
        <taxon>Oscillospiraceae</taxon>
        <taxon>Papillibacter</taxon>
    </lineage>
</organism>
<dbReference type="Proteomes" id="UP000192790">
    <property type="component" value="Unassembled WGS sequence"/>
</dbReference>
<dbReference type="STRING" id="1122930.SAMN02745168_2478"/>
<dbReference type="AlphaFoldDB" id="A0A1W2C0C3"/>
<dbReference type="InterPro" id="IPR029063">
    <property type="entry name" value="SAM-dependent_MTases_sf"/>
</dbReference>
<proteinExistence type="predicted"/>
<gene>
    <name evidence="2" type="ORF">SAMN02745168_2478</name>
</gene>
<dbReference type="GO" id="GO:0032259">
    <property type="term" value="P:methylation"/>
    <property type="evidence" value="ECO:0007669"/>
    <property type="project" value="UniProtKB-KW"/>
</dbReference>
<dbReference type="InterPro" id="IPR025714">
    <property type="entry name" value="Methyltranfer_dom"/>
</dbReference>
<reference evidence="2 3" key="1">
    <citation type="submission" date="2017-04" db="EMBL/GenBank/DDBJ databases">
        <authorList>
            <person name="Afonso C.L."/>
            <person name="Miller P.J."/>
            <person name="Scott M.A."/>
            <person name="Spackman E."/>
            <person name="Goraichik I."/>
            <person name="Dimitrov K.M."/>
            <person name="Suarez D.L."/>
            <person name="Swayne D.E."/>
        </authorList>
    </citation>
    <scope>NUCLEOTIDE SEQUENCE [LARGE SCALE GENOMIC DNA]</scope>
    <source>
        <strain evidence="2 3">DSM 12816</strain>
    </source>
</reference>
<keyword evidence="2" id="KW-0808">Transferase</keyword>
<dbReference type="Pfam" id="PF13847">
    <property type="entry name" value="Methyltransf_31"/>
    <property type="match status" value="1"/>
</dbReference>
<dbReference type="Gene3D" id="3.40.50.150">
    <property type="entry name" value="Vaccinia Virus protein VP39"/>
    <property type="match status" value="1"/>
</dbReference>
<keyword evidence="3" id="KW-1185">Reference proteome</keyword>
<accession>A0A1W2C0C3</accession>
<dbReference type="SUPFAM" id="SSF53335">
    <property type="entry name" value="S-adenosyl-L-methionine-dependent methyltransferases"/>
    <property type="match status" value="1"/>
</dbReference>
<evidence type="ECO:0000259" key="1">
    <source>
        <dbReference type="Pfam" id="PF13847"/>
    </source>
</evidence>